<sequence>MISIAWGRPDRGLPEVTLEGSSSISVVNRVLAPRLLSTGMPTQLRWSAGPGVKVLGITLEDEENWVVSAAAKPIGISPDRGTRSRHWHGWHSVGAFPTNSRRSVGRKLTGIYSWGAEQQMSEGLRLLRLAGHLLRVAICSSFVRPWRTRPLSTKDSHSGFDGDASAMTTAHLAAGSSAEDLLQL</sequence>
<evidence type="ECO:0000313" key="1">
    <source>
        <dbReference type="EMBL" id="SCB39236.1"/>
    </source>
</evidence>
<dbReference type="STRING" id="411945.GA0061102_102981"/>
<dbReference type="Proteomes" id="UP000199435">
    <property type="component" value="Unassembled WGS sequence"/>
</dbReference>
<proteinExistence type="predicted"/>
<reference evidence="2" key="1">
    <citation type="submission" date="2016-08" db="EMBL/GenBank/DDBJ databases">
        <authorList>
            <person name="Varghese N."/>
            <person name="Submissions Spin"/>
        </authorList>
    </citation>
    <scope>NUCLEOTIDE SEQUENCE [LARGE SCALE GENOMIC DNA]</scope>
    <source>
        <strain evidence="2">HAMBI 2971</strain>
    </source>
</reference>
<organism evidence="1 2">
    <name type="scientific">Rhizobium miluonense</name>
    <dbReference type="NCBI Taxonomy" id="411945"/>
    <lineage>
        <taxon>Bacteria</taxon>
        <taxon>Pseudomonadati</taxon>
        <taxon>Pseudomonadota</taxon>
        <taxon>Alphaproteobacteria</taxon>
        <taxon>Hyphomicrobiales</taxon>
        <taxon>Rhizobiaceae</taxon>
        <taxon>Rhizobium/Agrobacterium group</taxon>
        <taxon>Rhizobium</taxon>
    </lineage>
</organism>
<accession>A0A1C3WH77</accession>
<gene>
    <name evidence="1" type="ORF">GA0061102_102981</name>
</gene>
<evidence type="ECO:0000313" key="2">
    <source>
        <dbReference type="Proteomes" id="UP000199435"/>
    </source>
</evidence>
<protein>
    <submittedName>
        <fullName evidence="1">Uncharacterized protein</fullName>
    </submittedName>
</protein>
<dbReference type="EMBL" id="FMAH01000029">
    <property type="protein sequence ID" value="SCB39236.1"/>
    <property type="molecule type" value="Genomic_DNA"/>
</dbReference>
<name>A0A1C3WH77_9HYPH</name>
<dbReference type="AlphaFoldDB" id="A0A1C3WH77"/>
<keyword evidence="2" id="KW-1185">Reference proteome</keyword>